<reference evidence="3" key="1">
    <citation type="journal article" date="2019" name="Int. J. Syst. Evol. Microbiol.">
        <title>The Global Catalogue of Microorganisms (GCM) 10K type strain sequencing project: providing services to taxonomists for standard genome sequencing and annotation.</title>
        <authorList>
            <consortium name="The Broad Institute Genomics Platform"/>
            <consortium name="The Broad Institute Genome Sequencing Center for Infectious Disease"/>
            <person name="Wu L."/>
            <person name="Ma J."/>
        </authorList>
    </citation>
    <scope>NUCLEOTIDE SEQUENCE [LARGE SCALE GENOMIC DNA]</scope>
    <source>
        <strain evidence="3">JCM 14309</strain>
    </source>
</reference>
<comment type="caution">
    <text evidence="2">The sequence shown here is derived from an EMBL/GenBank/DDBJ whole genome shotgun (WGS) entry which is preliminary data.</text>
</comment>
<evidence type="ECO:0000259" key="1">
    <source>
        <dbReference type="PROSITE" id="PS50206"/>
    </source>
</evidence>
<name>A0ABP6LZN4_9MICC</name>
<feature type="domain" description="Rhodanese" evidence="1">
    <location>
        <begin position="21"/>
        <end position="114"/>
    </location>
</feature>
<dbReference type="Gene3D" id="3.40.250.10">
    <property type="entry name" value="Rhodanese-like domain"/>
    <property type="match status" value="1"/>
</dbReference>
<dbReference type="Gene3D" id="6.10.140.1340">
    <property type="match status" value="1"/>
</dbReference>
<dbReference type="RefSeq" id="WP_344682468.1">
    <property type="nucleotide sequence ID" value="NZ_BAAAVT010000008.1"/>
</dbReference>
<accession>A0ABP6LZN4</accession>
<proteinExistence type="predicted"/>
<organism evidence="2 3">
    <name type="scientific">Nesterenkonia aethiopica</name>
    <dbReference type="NCBI Taxonomy" id="269144"/>
    <lineage>
        <taxon>Bacteria</taxon>
        <taxon>Bacillati</taxon>
        <taxon>Actinomycetota</taxon>
        <taxon>Actinomycetes</taxon>
        <taxon>Micrococcales</taxon>
        <taxon>Micrococcaceae</taxon>
        <taxon>Nesterenkonia</taxon>
    </lineage>
</organism>
<dbReference type="PANTHER" id="PTHR44086:SF10">
    <property type="entry name" value="THIOSULFATE SULFURTRANSFERASE_RHODANESE-LIKE DOMAIN-CONTAINING PROTEIN 3"/>
    <property type="match status" value="1"/>
</dbReference>
<evidence type="ECO:0000313" key="3">
    <source>
        <dbReference type="Proteomes" id="UP001500236"/>
    </source>
</evidence>
<protein>
    <submittedName>
        <fullName evidence="2">Rhodanese-like domain-containing protein</fullName>
    </submittedName>
</protein>
<dbReference type="CDD" id="cd00158">
    <property type="entry name" value="RHOD"/>
    <property type="match status" value="1"/>
</dbReference>
<gene>
    <name evidence="2" type="ORF">GCM10010529_15080</name>
</gene>
<dbReference type="InterPro" id="IPR036873">
    <property type="entry name" value="Rhodanese-like_dom_sf"/>
</dbReference>
<sequence length="204" mass="21361">MADQNTLTLLSAEELRRMIADGADPLLIDVRTSPEHRSAHLPGSLLVPDELVSRETQRLADALVAVDRPVVLLCQAGPRSQQAQEALTAAGLTDSRVLAGGLNAYRATVGDDAVEIGEGPWAMERQVRMAAGSLVLVGLLGGRLLSPKARVVSGAIASGLVFSAATNTCGMAKVLAQMPWNQSPQGPVRIEDVLQEIQAVSAPA</sequence>
<dbReference type="InterPro" id="IPR021309">
    <property type="entry name" value="YgaP-like_TM"/>
</dbReference>
<dbReference type="Pfam" id="PF11127">
    <property type="entry name" value="YgaP-like_TM"/>
    <property type="match status" value="1"/>
</dbReference>
<dbReference type="EMBL" id="BAAAVT010000008">
    <property type="protein sequence ID" value="GAA3062765.1"/>
    <property type="molecule type" value="Genomic_DNA"/>
</dbReference>
<evidence type="ECO:0000313" key="2">
    <source>
        <dbReference type="EMBL" id="GAA3062765.1"/>
    </source>
</evidence>
<dbReference type="InterPro" id="IPR001763">
    <property type="entry name" value="Rhodanese-like_dom"/>
</dbReference>
<dbReference type="PROSITE" id="PS50206">
    <property type="entry name" value="RHODANESE_3"/>
    <property type="match status" value="1"/>
</dbReference>
<dbReference type="SUPFAM" id="SSF52821">
    <property type="entry name" value="Rhodanese/Cell cycle control phosphatase"/>
    <property type="match status" value="1"/>
</dbReference>
<dbReference type="Pfam" id="PF00581">
    <property type="entry name" value="Rhodanese"/>
    <property type="match status" value="1"/>
</dbReference>
<dbReference type="Proteomes" id="UP001500236">
    <property type="component" value="Unassembled WGS sequence"/>
</dbReference>
<dbReference type="PANTHER" id="PTHR44086">
    <property type="entry name" value="THIOSULFATE SULFURTRANSFERASE RDL2, MITOCHONDRIAL-RELATED"/>
    <property type="match status" value="1"/>
</dbReference>
<keyword evidence="3" id="KW-1185">Reference proteome</keyword>
<dbReference type="SMART" id="SM00450">
    <property type="entry name" value="RHOD"/>
    <property type="match status" value="1"/>
</dbReference>